<dbReference type="Proteomes" id="UP000282084">
    <property type="component" value="Unassembled WGS sequence"/>
</dbReference>
<sequence length="143" mass="15798">MTRSYAYRHLITLDETNLAGNVYFAHYLRWQGHCRERFLAEHAPGVLGALANGFTLVTTTCDCQYLGELTAGDTVELRMTLTELDDNRVGMAFDYLRVNAPVPQLVARGGQSVACMSRGPEGLVPVPVPAELRNSLHPYSATR</sequence>
<gene>
    <name evidence="1" type="ORF">C8E97_3218</name>
</gene>
<accession>A0A495VZC7</accession>
<reference evidence="1 2" key="1">
    <citation type="submission" date="2018-10" db="EMBL/GenBank/DDBJ databases">
        <title>Sequencing the genomes of 1000 actinobacteria strains.</title>
        <authorList>
            <person name="Klenk H.-P."/>
        </authorList>
    </citation>
    <scope>NUCLEOTIDE SEQUENCE [LARGE SCALE GENOMIC DNA]</scope>
    <source>
        <strain evidence="1 2">DSM 43800</strain>
    </source>
</reference>
<dbReference type="AlphaFoldDB" id="A0A495VZC7"/>
<evidence type="ECO:0000313" key="1">
    <source>
        <dbReference type="EMBL" id="RKT54574.1"/>
    </source>
</evidence>
<dbReference type="CDD" id="cd00586">
    <property type="entry name" value="4HBT"/>
    <property type="match status" value="1"/>
</dbReference>
<dbReference type="RefSeq" id="WP_121006303.1">
    <property type="nucleotide sequence ID" value="NZ_RBXO01000001.1"/>
</dbReference>
<proteinExistence type="predicted"/>
<dbReference type="Gene3D" id="3.10.129.10">
    <property type="entry name" value="Hotdog Thioesterase"/>
    <property type="match status" value="1"/>
</dbReference>
<dbReference type="SUPFAM" id="SSF54637">
    <property type="entry name" value="Thioesterase/thiol ester dehydrase-isomerase"/>
    <property type="match status" value="1"/>
</dbReference>
<keyword evidence="2" id="KW-1185">Reference proteome</keyword>
<comment type="caution">
    <text evidence="1">The sequence shown here is derived from an EMBL/GenBank/DDBJ whole genome shotgun (WGS) entry which is preliminary data.</text>
</comment>
<evidence type="ECO:0000313" key="2">
    <source>
        <dbReference type="Proteomes" id="UP000282084"/>
    </source>
</evidence>
<dbReference type="Pfam" id="PF13279">
    <property type="entry name" value="4HBT_2"/>
    <property type="match status" value="1"/>
</dbReference>
<organism evidence="1 2">
    <name type="scientific">Saccharothrix australiensis</name>
    <dbReference type="NCBI Taxonomy" id="2072"/>
    <lineage>
        <taxon>Bacteria</taxon>
        <taxon>Bacillati</taxon>
        <taxon>Actinomycetota</taxon>
        <taxon>Actinomycetes</taxon>
        <taxon>Pseudonocardiales</taxon>
        <taxon>Pseudonocardiaceae</taxon>
        <taxon>Saccharothrix</taxon>
    </lineage>
</organism>
<protein>
    <submittedName>
        <fullName evidence="1">Enediyne biosynthesis thioesterase</fullName>
    </submittedName>
</protein>
<dbReference type="EMBL" id="RBXO01000001">
    <property type="protein sequence ID" value="RKT54574.1"/>
    <property type="molecule type" value="Genomic_DNA"/>
</dbReference>
<dbReference type="InterPro" id="IPR029069">
    <property type="entry name" value="HotDog_dom_sf"/>
</dbReference>
<dbReference type="OrthoDB" id="513711at2"/>
<name>A0A495VZC7_9PSEU</name>